<name>A0ABP6V7T7_9ACTN</name>
<protein>
    <recommendedName>
        <fullName evidence="3">Glycosyltransferase 2-like domain-containing protein</fullName>
    </recommendedName>
</protein>
<dbReference type="InterPro" id="IPR029044">
    <property type="entry name" value="Nucleotide-diphossugar_trans"/>
</dbReference>
<evidence type="ECO:0000256" key="2">
    <source>
        <dbReference type="SAM" id="MobiDB-lite"/>
    </source>
</evidence>
<gene>
    <name evidence="4" type="ORF">GCM10022295_10580</name>
</gene>
<comment type="similarity">
    <text evidence="1">Belongs to the glycosyltransferase 2 family.</text>
</comment>
<evidence type="ECO:0000313" key="4">
    <source>
        <dbReference type="EMBL" id="GAA3530544.1"/>
    </source>
</evidence>
<dbReference type="Gene3D" id="3.90.550.10">
    <property type="entry name" value="Spore Coat Polysaccharide Biosynthesis Protein SpsA, Chain A"/>
    <property type="match status" value="1"/>
</dbReference>
<feature type="domain" description="Glycosyltransferase 2-like" evidence="3">
    <location>
        <begin position="14"/>
        <end position="148"/>
    </location>
</feature>
<evidence type="ECO:0000313" key="5">
    <source>
        <dbReference type="Proteomes" id="UP001500707"/>
    </source>
</evidence>
<dbReference type="PANTHER" id="PTHR48090">
    <property type="entry name" value="UNDECAPRENYL-PHOSPHATE 4-DEOXY-4-FORMAMIDO-L-ARABINOSE TRANSFERASE-RELATED"/>
    <property type="match status" value="1"/>
</dbReference>
<dbReference type="PANTHER" id="PTHR48090:SF7">
    <property type="entry name" value="RFBJ PROTEIN"/>
    <property type="match status" value="1"/>
</dbReference>
<sequence>MLPCLDEAEALPWVLERIPPGWRALVVDNGSTDGSAAVARALGATVVREERRGFGAACHAGLTAATADIVCFCDCDATLDPGDLVPFVRRIAAGESDLVLGRRRPESRGAWPLRARVGNLAVTRLLHRRTGVRLHDLGPLRAARREPLLALALTDRRSGYPLQMVVRAADAGWRIAEHDVPYHPRTGTSKVTGTWRGTWQAVRDMSGVLAEGGGAGEPFTGVPSGGGAGESLTQVVAGGDAAGSPRQAGEGRAGSLTRAAGGGEAESLTQAAAGGRGEAESLTQAAAGGRGEAESLTQAAAGGRGEAESLTQAAAPESADRPGRRDAGTDTPVRKGTRP</sequence>
<feature type="region of interest" description="Disordered" evidence="2">
    <location>
        <begin position="212"/>
        <end position="339"/>
    </location>
</feature>
<reference evidence="5" key="1">
    <citation type="journal article" date="2019" name="Int. J. Syst. Evol. Microbiol.">
        <title>The Global Catalogue of Microorganisms (GCM) 10K type strain sequencing project: providing services to taxonomists for standard genome sequencing and annotation.</title>
        <authorList>
            <consortium name="The Broad Institute Genomics Platform"/>
            <consortium name="The Broad Institute Genome Sequencing Center for Infectious Disease"/>
            <person name="Wu L."/>
            <person name="Ma J."/>
        </authorList>
    </citation>
    <scope>NUCLEOTIDE SEQUENCE [LARGE SCALE GENOMIC DNA]</scope>
    <source>
        <strain evidence="5">JCM 17656</strain>
    </source>
</reference>
<dbReference type="EMBL" id="BAABCE010000002">
    <property type="protein sequence ID" value="GAA3530544.1"/>
    <property type="molecule type" value="Genomic_DNA"/>
</dbReference>
<evidence type="ECO:0000259" key="3">
    <source>
        <dbReference type="Pfam" id="PF00535"/>
    </source>
</evidence>
<evidence type="ECO:0000256" key="1">
    <source>
        <dbReference type="ARBA" id="ARBA00006739"/>
    </source>
</evidence>
<feature type="compositionally biased region" description="Basic and acidic residues" evidence="2">
    <location>
        <begin position="318"/>
        <end position="328"/>
    </location>
</feature>
<accession>A0ABP6V7T7</accession>
<dbReference type="SUPFAM" id="SSF53448">
    <property type="entry name" value="Nucleotide-diphospho-sugar transferases"/>
    <property type="match status" value="1"/>
</dbReference>
<keyword evidence="5" id="KW-1185">Reference proteome</keyword>
<dbReference type="Proteomes" id="UP001500707">
    <property type="component" value="Unassembled WGS sequence"/>
</dbReference>
<dbReference type="InterPro" id="IPR001173">
    <property type="entry name" value="Glyco_trans_2-like"/>
</dbReference>
<proteinExistence type="inferred from homology"/>
<dbReference type="CDD" id="cd04179">
    <property type="entry name" value="DPM_DPG-synthase_like"/>
    <property type="match status" value="1"/>
</dbReference>
<organism evidence="4 5">
    <name type="scientific">Streptomyces osmaniensis</name>
    <dbReference type="NCBI Taxonomy" id="593134"/>
    <lineage>
        <taxon>Bacteria</taxon>
        <taxon>Bacillati</taxon>
        <taxon>Actinomycetota</taxon>
        <taxon>Actinomycetes</taxon>
        <taxon>Kitasatosporales</taxon>
        <taxon>Streptomycetaceae</taxon>
        <taxon>Streptomyces</taxon>
    </lineage>
</organism>
<comment type="caution">
    <text evidence="4">The sequence shown here is derived from an EMBL/GenBank/DDBJ whole genome shotgun (WGS) entry which is preliminary data.</text>
</comment>
<dbReference type="InterPro" id="IPR050256">
    <property type="entry name" value="Glycosyltransferase_2"/>
</dbReference>
<dbReference type="Pfam" id="PF00535">
    <property type="entry name" value="Glycos_transf_2"/>
    <property type="match status" value="1"/>
</dbReference>